<feature type="chain" id="PRO_5028833334" evidence="1">
    <location>
        <begin position="22"/>
        <end position="207"/>
    </location>
</feature>
<name>A0A7G8PXZ8_9FLAO</name>
<evidence type="ECO:0000256" key="1">
    <source>
        <dbReference type="SAM" id="SignalP"/>
    </source>
</evidence>
<reference evidence="2 3" key="1">
    <citation type="submission" date="2020-04" db="EMBL/GenBank/DDBJ databases">
        <title>Genome sequence of Altibacter aquimarinus strain ALE3EI.</title>
        <authorList>
            <person name="Oh H.-M."/>
            <person name="Jang D."/>
        </authorList>
    </citation>
    <scope>NUCLEOTIDE SEQUENCE [LARGE SCALE GENOMIC DNA]</scope>
    <source>
        <strain evidence="2 3">ALE3EI</strain>
    </source>
</reference>
<evidence type="ECO:0000313" key="3">
    <source>
        <dbReference type="Proteomes" id="UP000515514"/>
    </source>
</evidence>
<dbReference type="PROSITE" id="PS51257">
    <property type="entry name" value="PROKAR_LIPOPROTEIN"/>
    <property type="match status" value="1"/>
</dbReference>
<dbReference type="KEGG" id="alti:ALE3EI_2687"/>
<sequence length="207" mass="23166">MKFQPNLCIAVSILLFFSACLNDVKEAASSVSQTSKTIKNAEKTIDHRASTVETLSKLEPLTKSQWEHWSPETLPGGFNRTHMASNLMIQAGIASFGATYRSKENSKVVKITIMDGAGPKASGSIGAFYNTLISEFDTKHNWGYQRSVTENGIKAKETHFTGNNKYELTTFYGDRFCLTVETEQMEREEAWQMFEAMELEKLVAIAN</sequence>
<dbReference type="AlphaFoldDB" id="A0A7G8PXZ8"/>
<dbReference type="Proteomes" id="UP000515514">
    <property type="component" value="Chromosome"/>
</dbReference>
<evidence type="ECO:0000313" key="2">
    <source>
        <dbReference type="EMBL" id="QNJ99214.1"/>
    </source>
</evidence>
<keyword evidence="3" id="KW-1185">Reference proteome</keyword>
<dbReference type="EMBL" id="CP052909">
    <property type="protein sequence ID" value="QNJ99214.1"/>
    <property type="molecule type" value="Genomic_DNA"/>
</dbReference>
<protein>
    <submittedName>
        <fullName evidence="2">Uncharacterized protein</fullName>
    </submittedName>
</protein>
<organism evidence="2 3">
    <name type="scientific">Constantimarinum furrinae</name>
    <dbReference type="NCBI Taxonomy" id="2562285"/>
    <lineage>
        <taxon>Bacteria</taxon>
        <taxon>Pseudomonadati</taxon>
        <taxon>Bacteroidota</taxon>
        <taxon>Flavobacteriia</taxon>
        <taxon>Flavobacteriales</taxon>
        <taxon>Flavobacteriaceae</taxon>
        <taxon>Altibacter/Constantimarinum group</taxon>
        <taxon>Constantimarinum</taxon>
    </lineage>
</organism>
<dbReference type="RefSeq" id="WP_186989529.1">
    <property type="nucleotide sequence ID" value="NZ_CP052909.1"/>
</dbReference>
<accession>A0A7G8PXZ8</accession>
<proteinExistence type="predicted"/>
<keyword evidence="1" id="KW-0732">Signal</keyword>
<gene>
    <name evidence="2" type="ORF">ALE3EI_2687</name>
</gene>
<feature type="signal peptide" evidence="1">
    <location>
        <begin position="1"/>
        <end position="21"/>
    </location>
</feature>